<comment type="caution">
    <text evidence="1">The sequence shown here is derived from an EMBL/GenBank/DDBJ whole genome shotgun (WGS) entry which is preliminary data.</text>
</comment>
<dbReference type="EMBL" id="MUBJ01000002">
    <property type="protein sequence ID" value="OTA17965.1"/>
    <property type="molecule type" value="Genomic_DNA"/>
</dbReference>
<evidence type="ECO:0000313" key="2">
    <source>
        <dbReference type="Proteomes" id="UP000194350"/>
    </source>
</evidence>
<organism evidence="1 2">
    <name type="scientific">Xenorhabdus vietnamensis</name>
    <dbReference type="NCBI Taxonomy" id="351656"/>
    <lineage>
        <taxon>Bacteria</taxon>
        <taxon>Pseudomonadati</taxon>
        <taxon>Pseudomonadota</taxon>
        <taxon>Gammaproteobacteria</taxon>
        <taxon>Enterobacterales</taxon>
        <taxon>Morganellaceae</taxon>
        <taxon>Xenorhabdus</taxon>
    </lineage>
</organism>
<dbReference type="AlphaFoldDB" id="A0A1Y2SJ88"/>
<keyword evidence="2" id="KW-1185">Reference proteome</keyword>
<proteinExistence type="predicted"/>
<dbReference type="STRING" id="351656.Xvie_00643"/>
<evidence type="ECO:0000313" key="1">
    <source>
        <dbReference type="EMBL" id="OTA17965.1"/>
    </source>
</evidence>
<dbReference type="RefSeq" id="WP_086107924.1">
    <property type="nucleotide sequence ID" value="NZ_CAWNGD010000062.1"/>
</dbReference>
<reference evidence="1 2" key="1">
    <citation type="submission" date="2016-10" db="EMBL/GenBank/DDBJ databases">
        <title>Systematic genetic and metabolomic analysis of Xenorhabdus and Photorhabdus spp., highlights the requirements for a dual symbiotic and pathogenic life style.</title>
        <authorList>
            <person name="Tobias N.J."/>
            <person name="Wolff H."/>
            <person name="Djahanschiri B."/>
            <person name="Pidot S.J."/>
            <person name="Stinear T.P."/>
            <person name="Ebersberger I."/>
            <person name="Bode H.B."/>
        </authorList>
    </citation>
    <scope>NUCLEOTIDE SEQUENCE [LARGE SCALE GENOMIC DNA]</scope>
    <source>
        <strain evidence="1 2">DSM 22392</strain>
    </source>
</reference>
<accession>A0A1Y2SJ88</accession>
<name>A0A1Y2SJ88_9GAMM</name>
<dbReference type="OrthoDB" id="6448044at2"/>
<gene>
    <name evidence="1" type="ORF">Xvie_00643</name>
</gene>
<dbReference type="Proteomes" id="UP000194350">
    <property type="component" value="Unassembled WGS sequence"/>
</dbReference>
<sequence length="59" mass="6803">MDSIVKWLTKKSEYKNKNGIRVSRLSTVSAPFLDEDIGMLDKEQIKIKGFIDLIDDKKC</sequence>
<protein>
    <submittedName>
        <fullName evidence="1">Uncharacterized protein</fullName>
    </submittedName>
</protein>